<dbReference type="EMBL" id="KV418256">
    <property type="protein sequence ID" value="KZP02882.1"/>
    <property type="molecule type" value="Genomic_DNA"/>
</dbReference>
<proteinExistence type="predicted"/>
<evidence type="ECO:0000313" key="2">
    <source>
        <dbReference type="Proteomes" id="UP000076532"/>
    </source>
</evidence>
<accession>A0A167TFA9</accession>
<gene>
    <name evidence="1" type="ORF">FIBSPDRAFT_969522</name>
</gene>
<dbReference type="AlphaFoldDB" id="A0A167TFA9"/>
<name>A0A167TFA9_9AGAM</name>
<organism evidence="1 2">
    <name type="scientific">Athelia psychrophila</name>
    <dbReference type="NCBI Taxonomy" id="1759441"/>
    <lineage>
        <taxon>Eukaryota</taxon>
        <taxon>Fungi</taxon>
        <taxon>Dikarya</taxon>
        <taxon>Basidiomycota</taxon>
        <taxon>Agaricomycotina</taxon>
        <taxon>Agaricomycetes</taxon>
        <taxon>Agaricomycetidae</taxon>
        <taxon>Atheliales</taxon>
        <taxon>Atheliaceae</taxon>
        <taxon>Athelia</taxon>
    </lineage>
</organism>
<protein>
    <submittedName>
        <fullName evidence="1">Uncharacterized protein</fullName>
    </submittedName>
</protein>
<dbReference type="Proteomes" id="UP000076532">
    <property type="component" value="Unassembled WGS sequence"/>
</dbReference>
<reference evidence="1 2" key="1">
    <citation type="journal article" date="2016" name="Mol. Biol. Evol.">
        <title>Comparative Genomics of Early-Diverging Mushroom-Forming Fungi Provides Insights into the Origins of Lignocellulose Decay Capabilities.</title>
        <authorList>
            <person name="Nagy L.G."/>
            <person name="Riley R."/>
            <person name="Tritt A."/>
            <person name="Adam C."/>
            <person name="Daum C."/>
            <person name="Floudas D."/>
            <person name="Sun H."/>
            <person name="Yadav J.S."/>
            <person name="Pangilinan J."/>
            <person name="Larsson K.H."/>
            <person name="Matsuura K."/>
            <person name="Barry K."/>
            <person name="Labutti K."/>
            <person name="Kuo R."/>
            <person name="Ohm R.A."/>
            <person name="Bhattacharya S.S."/>
            <person name="Shirouzu T."/>
            <person name="Yoshinaga Y."/>
            <person name="Martin F.M."/>
            <person name="Grigoriev I.V."/>
            <person name="Hibbett D.S."/>
        </authorList>
    </citation>
    <scope>NUCLEOTIDE SEQUENCE [LARGE SCALE GENOMIC DNA]</scope>
    <source>
        <strain evidence="1 2">CBS 109695</strain>
    </source>
</reference>
<evidence type="ECO:0000313" key="1">
    <source>
        <dbReference type="EMBL" id="KZP02882.1"/>
    </source>
</evidence>
<sequence>MSTSSLSSVQRTIFGHKTSSSMATTVSTSCESKKLETSNYSLAFNIPNHLYHLGVEHSKDLEDRARLHFNIHTNWLYAIARRDALEKALNDMRSEVEHLEGDLSAATKGLDDAISAGYVKLREEHLQPIAT</sequence>
<keyword evidence="2" id="KW-1185">Reference proteome</keyword>